<reference evidence="2" key="1">
    <citation type="submission" date="2021-03" db="EMBL/GenBank/DDBJ databases">
        <authorList>
            <person name="Bekaert M."/>
        </authorList>
    </citation>
    <scope>NUCLEOTIDE SEQUENCE</scope>
</reference>
<proteinExistence type="predicted"/>
<evidence type="ECO:0000313" key="3">
    <source>
        <dbReference type="Proteomes" id="UP000683360"/>
    </source>
</evidence>
<organism evidence="2 3">
    <name type="scientific">Mytilus edulis</name>
    <name type="common">Blue mussel</name>
    <dbReference type="NCBI Taxonomy" id="6550"/>
    <lineage>
        <taxon>Eukaryota</taxon>
        <taxon>Metazoa</taxon>
        <taxon>Spiralia</taxon>
        <taxon>Lophotrochozoa</taxon>
        <taxon>Mollusca</taxon>
        <taxon>Bivalvia</taxon>
        <taxon>Autobranchia</taxon>
        <taxon>Pteriomorphia</taxon>
        <taxon>Mytilida</taxon>
        <taxon>Mytiloidea</taxon>
        <taxon>Mytilidae</taxon>
        <taxon>Mytilinae</taxon>
        <taxon>Mytilus</taxon>
    </lineage>
</organism>
<name>A0A8S3RGE4_MYTED</name>
<dbReference type="EMBL" id="CAJPWZ010001037">
    <property type="protein sequence ID" value="CAG2206046.1"/>
    <property type="molecule type" value="Genomic_DNA"/>
</dbReference>
<keyword evidence="3" id="KW-1185">Reference proteome</keyword>
<dbReference type="AlphaFoldDB" id="A0A8S3RGE4"/>
<evidence type="ECO:0000313" key="2">
    <source>
        <dbReference type="EMBL" id="CAG2206046.1"/>
    </source>
</evidence>
<dbReference type="Proteomes" id="UP000683360">
    <property type="component" value="Unassembled WGS sequence"/>
</dbReference>
<comment type="caution">
    <text evidence="2">The sequence shown here is derived from an EMBL/GenBank/DDBJ whole genome shotgun (WGS) entry which is preliminary data.</text>
</comment>
<gene>
    <name evidence="2" type="ORF">MEDL_20413</name>
</gene>
<evidence type="ECO:0000256" key="1">
    <source>
        <dbReference type="SAM" id="MobiDB-lite"/>
    </source>
</evidence>
<protein>
    <submittedName>
        <fullName evidence="2">Uncharacterized protein</fullName>
    </submittedName>
</protein>
<sequence length="199" mass="23596">MEQTTEFNHLDHWVHKNDPYVEKSDIHHHTTSNQHESATKSGENKMDAKLNKMDAKQEVKEEDENINEEIVVIDSVPEDVFEEQKRGKREKIIKAVKDISTCQHERTTDGYYTESLRADIYEMYQFYFSFKKHSLERRVRFRHEVLEDIMKAEDNILIIFCRLSQEIMKNGYRNSEGKSVAGLFKPLKNMLGFLMNFLT</sequence>
<accession>A0A8S3RGE4</accession>
<feature type="region of interest" description="Disordered" evidence="1">
    <location>
        <begin position="26"/>
        <end position="46"/>
    </location>
</feature>
<feature type="compositionally biased region" description="Polar residues" evidence="1">
    <location>
        <begin position="31"/>
        <end position="41"/>
    </location>
</feature>